<keyword evidence="10" id="KW-1185">Reference proteome</keyword>
<feature type="compositionally biased region" description="Basic and acidic residues" evidence="6">
    <location>
        <begin position="238"/>
        <end position="256"/>
    </location>
</feature>
<dbReference type="GO" id="GO:0046373">
    <property type="term" value="P:L-arabinose metabolic process"/>
    <property type="evidence" value="ECO:0007669"/>
    <property type="project" value="InterPro"/>
</dbReference>
<keyword evidence="7" id="KW-0732">Signal</keyword>
<evidence type="ECO:0000313" key="9">
    <source>
        <dbReference type="EMBL" id="PFX25943.1"/>
    </source>
</evidence>
<dbReference type="InterPro" id="IPR000884">
    <property type="entry name" value="TSP1_rpt"/>
</dbReference>
<dbReference type="PANTHER" id="PTHR22906">
    <property type="entry name" value="PROPERDIN"/>
    <property type="match status" value="1"/>
</dbReference>
<dbReference type="SUPFAM" id="SSF110221">
    <property type="entry name" value="AbfB domain"/>
    <property type="match status" value="1"/>
</dbReference>
<accession>A0A2B4SA86</accession>
<evidence type="ECO:0000313" key="10">
    <source>
        <dbReference type="Proteomes" id="UP000225706"/>
    </source>
</evidence>
<gene>
    <name evidence="9" type="primary">THBS1</name>
    <name evidence="9" type="ORF">AWC38_SpisGene9404</name>
</gene>
<feature type="compositionally biased region" description="Polar residues" evidence="6">
    <location>
        <begin position="314"/>
        <end position="323"/>
    </location>
</feature>
<organism evidence="9 10">
    <name type="scientific">Stylophora pistillata</name>
    <name type="common">Smooth cauliflower coral</name>
    <dbReference type="NCBI Taxonomy" id="50429"/>
    <lineage>
        <taxon>Eukaryota</taxon>
        <taxon>Metazoa</taxon>
        <taxon>Cnidaria</taxon>
        <taxon>Anthozoa</taxon>
        <taxon>Hexacorallia</taxon>
        <taxon>Scleractinia</taxon>
        <taxon>Astrocoeniina</taxon>
        <taxon>Pocilloporidae</taxon>
        <taxon>Stylophora</taxon>
    </lineage>
</organism>
<dbReference type="InterPro" id="IPR003582">
    <property type="entry name" value="ShKT_dom"/>
</dbReference>
<name>A0A2B4SA86_STYPI</name>
<feature type="compositionally biased region" description="Basic and acidic residues" evidence="6">
    <location>
        <begin position="334"/>
        <end position="359"/>
    </location>
</feature>
<evidence type="ECO:0000256" key="3">
    <source>
        <dbReference type="ARBA" id="ARBA00023157"/>
    </source>
</evidence>
<dbReference type="GO" id="GO:0090729">
    <property type="term" value="F:toxin activity"/>
    <property type="evidence" value="ECO:0007669"/>
    <property type="project" value="UniProtKB-KW"/>
</dbReference>
<dbReference type="InterPro" id="IPR036383">
    <property type="entry name" value="TSP1_rpt_sf"/>
</dbReference>
<feature type="region of interest" description="Disordered" evidence="6">
    <location>
        <begin position="238"/>
        <end position="263"/>
    </location>
</feature>
<feature type="region of interest" description="Disordered" evidence="6">
    <location>
        <begin position="310"/>
        <end position="329"/>
    </location>
</feature>
<evidence type="ECO:0000259" key="8">
    <source>
        <dbReference type="PROSITE" id="PS51670"/>
    </source>
</evidence>
<evidence type="ECO:0000256" key="2">
    <source>
        <dbReference type="ARBA" id="ARBA00022737"/>
    </source>
</evidence>
<keyword evidence="3" id="KW-1015">Disulfide bond</keyword>
<feature type="domain" description="ShKT" evidence="8">
    <location>
        <begin position="717"/>
        <end position="752"/>
    </location>
</feature>
<feature type="signal peptide" evidence="7">
    <location>
        <begin position="1"/>
        <end position="20"/>
    </location>
</feature>
<dbReference type="Gene3D" id="2.80.10.50">
    <property type="match status" value="1"/>
</dbReference>
<keyword evidence="1" id="KW-0800">Toxin</keyword>
<proteinExistence type="predicted"/>
<dbReference type="PANTHER" id="PTHR22906:SF54">
    <property type="entry name" value="IG-LIKE DOMAIN-CONTAINING PROTEIN"/>
    <property type="match status" value="1"/>
</dbReference>
<protein>
    <submittedName>
        <fullName evidence="9">Thrombospondin-1</fullName>
    </submittedName>
</protein>
<evidence type="ECO:0000256" key="5">
    <source>
        <dbReference type="SAM" id="Coils"/>
    </source>
</evidence>
<dbReference type="Gene3D" id="2.20.100.10">
    <property type="entry name" value="Thrombospondin type-1 (TSP1) repeat"/>
    <property type="match status" value="2"/>
</dbReference>
<dbReference type="Proteomes" id="UP000225706">
    <property type="component" value="Unassembled WGS sequence"/>
</dbReference>
<dbReference type="OrthoDB" id="5976640at2759"/>
<feature type="chain" id="PRO_5013264894" evidence="7">
    <location>
        <begin position="21"/>
        <end position="1197"/>
    </location>
</feature>
<dbReference type="Pfam" id="PF05270">
    <property type="entry name" value="AbfB"/>
    <property type="match status" value="1"/>
</dbReference>
<dbReference type="SMART" id="SM00209">
    <property type="entry name" value="TSP1"/>
    <property type="match status" value="2"/>
</dbReference>
<dbReference type="AlphaFoldDB" id="A0A2B4SA86"/>
<keyword evidence="5" id="KW-0175">Coiled coil</keyword>
<dbReference type="GO" id="GO:0046556">
    <property type="term" value="F:alpha-L-arabinofuranosidase activity"/>
    <property type="evidence" value="ECO:0007669"/>
    <property type="project" value="InterPro"/>
</dbReference>
<dbReference type="InterPro" id="IPR036195">
    <property type="entry name" value="AbfB_ABD_sf"/>
</dbReference>
<dbReference type="SMART" id="SM00254">
    <property type="entry name" value="ShKT"/>
    <property type="match status" value="1"/>
</dbReference>
<feature type="region of interest" description="Disordered" evidence="6">
    <location>
        <begin position="334"/>
        <end position="372"/>
    </location>
</feature>
<evidence type="ECO:0000256" key="4">
    <source>
        <dbReference type="PROSITE-ProRule" id="PRU01005"/>
    </source>
</evidence>
<comment type="caution">
    <text evidence="9">The sequence shown here is derived from an EMBL/GenBank/DDBJ whole genome shotgun (WGS) entry which is preliminary data.</text>
</comment>
<evidence type="ECO:0000256" key="7">
    <source>
        <dbReference type="SAM" id="SignalP"/>
    </source>
</evidence>
<dbReference type="SUPFAM" id="SSF82895">
    <property type="entry name" value="TSP-1 type 1 repeat"/>
    <property type="match status" value="2"/>
</dbReference>
<evidence type="ECO:0000256" key="1">
    <source>
        <dbReference type="ARBA" id="ARBA00022656"/>
    </source>
</evidence>
<dbReference type="PROSITE" id="PS51670">
    <property type="entry name" value="SHKT"/>
    <property type="match status" value="1"/>
</dbReference>
<dbReference type="PROSITE" id="PS50092">
    <property type="entry name" value="TSP1"/>
    <property type="match status" value="2"/>
</dbReference>
<feature type="region of interest" description="Disordered" evidence="6">
    <location>
        <begin position="863"/>
        <end position="928"/>
    </location>
</feature>
<dbReference type="Pfam" id="PF01549">
    <property type="entry name" value="ShK"/>
    <property type="match status" value="1"/>
</dbReference>
<reference evidence="10" key="1">
    <citation type="journal article" date="2017" name="bioRxiv">
        <title>Comparative analysis of the genomes of Stylophora pistillata and Acropora digitifera provides evidence for extensive differences between species of corals.</title>
        <authorList>
            <person name="Voolstra C.R."/>
            <person name="Li Y."/>
            <person name="Liew Y.J."/>
            <person name="Baumgarten S."/>
            <person name="Zoccola D."/>
            <person name="Flot J.-F."/>
            <person name="Tambutte S."/>
            <person name="Allemand D."/>
            <person name="Aranda M."/>
        </authorList>
    </citation>
    <scope>NUCLEOTIDE SEQUENCE [LARGE SCALE GENOMIC DNA]</scope>
</reference>
<feature type="coiled-coil region" evidence="5">
    <location>
        <begin position="472"/>
        <end position="499"/>
    </location>
</feature>
<dbReference type="Pfam" id="PF00090">
    <property type="entry name" value="TSP_1"/>
    <property type="match status" value="2"/>
</dbReference>
<dbReference type="EMBL" id="LSMT01000138">
    <property type="protein sequence ID" value="PFX25943.1"/>
    <property type="molecule type" value="Genomic_DNA"/>
</dbReference>
<sequence>MRLFANVAAVLSLHLCLTLAKKDLLLPKCVKIVSINTPLDDPTRATENYGVRADKKRAILTDKPGIFRIRKGLTDEKGTVSLEALFHPRFYLRHKNYHFHLEKEVNNSVFYKDATFFILKVTERPALYAFELYSHPAWFLRHLKHKPYKMVLRKVNESSKDVLDSTFFLAPHRCFPKKGNDGNAEKKTVLVGGGTFIDTADEDADIASAKANDLHAEDFEKAYLSKDQDEKDDSIVIHTEDDQMDDEKPIKIHTEAESPEENQEEILKEIEDAFRISQNTDNTTYLEKIEKDIEEKVNTIAEKASDYLKKPSIHTGNKSNSKASAVDDIEIHTEADEEEKTKKIHSENDVDQPSHEQDSMHNSSEDNETERTQRVEVLGPVIDLSKPVDQNDETDIDKEIVVTGQPKLNGKLTIDTTYHYNHPYKLKNKEQEKHEEKLAGFSIDDVFSPKTRSNRTSYETPLRPHAVQNKAYKDLTVANKALSSNIEKLKNVLEAIEDVPSDKKTSEKGIVVVRKLHPNALHQQHLKNKGRFLALSGTPQVHENPPYLPQEPSNIKVLKSQSTTQTTITKLPGSPVTPLAADKKASTMIKSPTAKTSTLQNDSVKQTQLPVMDAYPHGENSIAPTSAPGLHVIQGNRNLPSSKARTNASSEVFDHLASELVDHDATGNPTPVTADKGTTNSVTDWMKKLKPHNNSLQETFNELNPDDSAKIFYLGECEDKFPKACEDWAAQRYCLTFSELMKRYCKKACKLCNHVLATGFTSCDKTCGGGVRLRMIKVNNRQVLQRRSCNVQSCPIHGGYTPYSEWSECSVTCGEGVRYRHRSCTNPRPQFGGRDCSHFGAPVDTMPCVKGCKGFKPGKYHSSLNSGLKKGKHQTDRLSPEEFPEYHAEEANPKASDPVGEKEADSDGDEEDSGSANEPSSNQDYGHEFEWPKKHHRHKPVVLNHVHKNVYKHRDGYGNNHYLNVDEEQNPYDQLQTHVVRYRGRQVAKMECGPSRLLHYQKHPSNRPTAFERSNPYNFFDAGEIVYDKDGVPTDTTTNVLQAFDSPYKIILQKGKNNQMKVMEQCIESDASVNPEEDLKLGSQGLAMPSEQRSLPTISTEKPAMNSLASNRFAENGLYEYKYQDIGEGVDDNKIESDVSDQLTRAIKNEEAEISQKSLRSQDPKPTLKEELFAEKEEAWREKKYEDSLARRAKVMS</sequence>
<keyword evidence="2" id="KW-0677">Repeat</keyword>
<feature type="compositionally biased region" description="Basic and acidic residues" evidence="6">
    <location>
        <begin position="873"/>
        <end position="892"/>
    </location>
</feature>
<comment type="caution">
    <text evidence="4">Lacks conserved residue(s) required for the propagation of feature annotation.</text>
</comment>
<evidence type="ECO:0000256" key="6">
    <source>
        <dbReference type="SAM" id="MobiDB-lite"/>
    </source>
</evidence>
<dbReference type="InterPro" id="IPR007934">
    <property type="entry name" value="AbfB_ABD"/>
</dbReference>
<dbReference type="FunFam" id="2.20.100.10:FF:000001">
    <property type="entry name" value="semaphorin-5A isoform X1"/>
    <property type="match status" value="1"/>
</dbReference>
<dbReference type="InterPro" id="IPR052065">
    <property type="entry name" value="Compl_asym_regulator"/>
</dbReference>